<feature type="coiled-coil region" evidence="1">
    <location>
        <begin position="324"/>
        <end position="379"/>
    </location>
</feature>
<feature type="compositionally biased region" description="Polar residues" evidence="2">
    <location>
        <begin position="297"/>
        <end position="309"/>
    </location>
</feature>
<dbReference type="AlphaFoldDB" id="W3WNY4"/>
<dbReference type="EMBL" id="KI912120">
    <property type="protein sequence ID" value="ETS74531.1"/>
    <property type="molecule type" value="Genomic_DNA"/>
</dbReference>
<organism evidence="3 4">
    <name type="scientific">Pestalotiopsis fici (strain W106-1 / CGMCC3.15140)</name>
    <dbReference type="NCBI Taxonomy" id="1229662"/>
    <lineage>
        <taxon>Eukaryota</taxon>
        <taxon>Fungi</taxon>
        <taxon>Dikarya</taxon>
        <taxon>Ascomycota</taxon>
        <taxon>Pezizomycotina</taxon>
        <taxon>Sordariomycetes</taxon>
        <taxon>Xylariomycetidae</taxon>
        <taxon>Amphisphaeriales</taxon>
        <taxon>Sporocadaceae</taxon>
        <taxon>Pestalotiopsis</taxon>
    </lineage>
</organism>
<keyword evidence="1" id="KW-0175">Coiled coil</keyword>
<evidence type="ECO:0000256" key="2">
    <source>
        <dbReference type="SAM" id="MobiDB-lite"/>
    </source>
</evidence>
<dbReference type="KEGG" id="pfy:PFICI_14397"/>
<name>W3WNY4_PESFW</name>
<evidence type="ECO:0000256" key="1">
    <source>
        <dbReference type="SAM" id="Coils"/>
    </source>
</evidence>
<sequence length="448" mass="49459">MSAETDALSPSSPPPICRIEDTHVSNFTVSGKAIVRWELDGVQNDQYLFHPDPKNRSITFEVCVENDASQLLAFFRLRVPVRLKQKDTILYIHIPPDHIASLSWSLQCEASSSVQAKLSSSITSLHFNLSQPAHLIVPAQWTVLHPRRALSADIIKALESLATSRRLTIYLEHATLSKSRLQAITNIVQSRSSRPVPSYCHLHRLYEGTGGKRHLPIDENNVSTDSEAAPETQGESPPAYNEIGPGPPMPPTTPDCPWAINSAKGHGKRHRQSGSADTDGGESESPSNRPSKRGSGEQDSGSAARSTGDGNDLLQLCQRLFVELADVKQVAARQEKTIQELQDKVAILEEQARAREDKVSRLQAEARTQQDDILVLEQRLDKGDAAVVDLDATVVQHDDTLAELEQSVAALQEYCDDFAVRRVPEMDELRDELRAEVMGRLRSALESP</sequence>
<dbReference type="GeneID" id="19279410"/>
<dbReference type="RefSeq" id="XP_007841169.1">
    <property type="nucleotide sequence ID" value="XM_007842978.1"/>
</dbReference>
<dbReference type="Proteomes" id="UP000030651">
    <property type="component" value="Unassembled WGS sequence"/>
</dbReference>
<dbReference type="OrthoDB" id="47007at2759"/>
<dbReference type="OMA" id="YIRIRLW"/>
<dbReference type="eggNOG" id="ENOG502SSU0">
    <property type="taxonomic scope" value="Eukaryota"/>
</dbReference>
<reference evidence="4" key="1">
    <citation type="journal article" date="2015" name="BMC Genomics">
        <title>Genomic and transcriptomic analysis of the endophytic fungus Pestalotiopsis fici reveals its lifestyle and high potential for synthesis of natural products.</title>
        <authorList>
            <person name="Wang X."/>
            <person name="Zhang X."/>
            <person name="Liu L."/>
            <person name="Xiang M."/>
            <person name="Wang W."/>
            <person name="Sun X."/>
            <person name="Che Y."/>
            <person name="Guo L."/>
            <person name="Liu G."/>
            <person name="Guo L."/>
            <person name="Wang C."/>
            <person name="Yin W.B."/>
            <person name="Stadler M."/>
            <person name="Zhang X."/>
            <person name="Liu X."/>
        </authorList>
    </citation>
    <scope>NUCLEOTIDE SEQUENCE [LARGE SCALE GENOMIC DNA]</scope>
    <source>
        <strain evidence="4">W106-1 / CGMCC3.15140</strain>
    </source>
</reference>
<feature type="region of interest" description="Disordered" evidence="2">
    <location>
        <begin position="210"/>
        <end position="309"/>
    </location>
</feature>
<keyword evidence="4" id="KW-1185">Reference proteome</keyword>
<gene>
    <name evidence="3" type="ORF">PFICI_14397</name>
</gene>
<dbReference type="InParanoid" id="W3WNY4"/>
<proteinExistence type="predicted"/>
<protein>
    <submittedName>
        <fullName evidence="3">Uncharacterized protein</fullName>
    </submittedName>
</protein>
<dbReference type="HOGENOM" id="CLU_611252_0_0_1"/>
<evidence type="ECO:0000313" key="4">
    <source>
        <dbReference type="Proteomes" id="UP000030651"/>
    </source>
</evidence>
<evidence type="ECO:0000313" key="3">
    <source>
        <dbReference type="EMBL" id="ETS74531.1"/>
    </source>
</evidence>
<feature type="compositionally biased region" description="Pro residues" evidence="2">
    <location>
        <begin position="245"/>
        <end position="254"/>
    </location>
</feature>
<accession>W3WNY4</accession>